<feature type="region of interest" description="Disordered" evidence="1">
    <location>
        <begin position="132"/>
        <end position="160"/>
    </location>
</feature>
<feature type="region of interest" description="Disordered" evidence="1">
    <location>
        <begin position="75"/>
        <end position="115"/>
    </location>
</feature>
<accession>A0A8X6VDH0</accession>
<keyword evidence="3" id="KW-1185">Reference proteome</keyword>
<comment type="caution">
    <text evidence="2">The sequence shown here is derived from an EMBL/GenBank/DDBJ whole genome shotgun (WGS) entry which is preliminary data.</text>
</comment>
<protein>
    <submittedName>
        <fullName evidence="2">Uncharacterized protein</fullName>
    </submittedName>
</protein>
<organism evidence="2 3">
    <name type="scientific">Trichonephila clavipes</name>
    <name type="common">Golden silk orbweaver</name>
    <name type="synonym">Nephila clavipes</name>
    <dbReference type="NCBI Taxonomy" id="2585209"/>
    <lineage>
        <taxon>Eukaryota</taxon>
        <taxon>Metazoa</taxon>
        <taxon>Ecdysozoa</taxon>
        <taxon>Arthropoda</taxon>
        <taxon>Chelicerata</taxon>
        <taxon>Arachnida</taxon>
        <taxon>Araneae</taxon>
        <taxon>Araneomorphae</taxon>
        <taxon>Entelegynae</taxon>
        <taxon>Araneoidea</taxon>
        <taxon>Nephilidae</taxon>
        <taxon>Trichonephila</taxon>
    </lineage>
</organism>
<evidence type="ECO:0000256" key="1">
    <source>
        <dbReference type="SAM" id="MobiDB-lite"/>
    </source>
</evidence>
<dbReference type="EMBL" id="BMAU01021282">
    <property type="protein sequence ID" value="GFY08584.1"/>
    <property type="molecule type" value="Genomic_DNA"/>
</dbReference>
<name>A0A8X6VDH0_TRICX</name>
<proteinExistence type="predicted"/>
<evidence type="ECO:0000313" key="3">
    <source>
        <dbReference type="Proteomes" id="UP000887159"/>
    </source>
</evidence>
<evidence type="ECO:0000313" key="2">
    <source>
        <dbReference type="EMBL" id="GFY08584.1"/>
    </source>
</evidence>
<dbReference type="Proteomes" id="UP000887159">
    <property type="component" value="Unassembled WGS sequence"/>
</dbReference>
<sequence length="226" mass="25258">MFMQIRARNVYAAWARKLTNARPNDPKLQEFYQEVTKAGESVNSLLTQLDVPLFRIPASEKELDKILLRLKNKPIDPPAVKNQEAKKAAVPPSPPPLPVREKRRENEASTLTASLPQAACSKSSLSPFVPSTFPYPPSATSVEDARLEGEEEEMDSSQPAELQDQVVVPEVIKKPRIPPFFVSPKGDWRQLVALAKLIAPSFQSQMSGRFLKVTVGDELEYRNLSH</sequence>
<reference evidence="2" key="1">
    <citation type="submission" date="2020-08" db="EMBL/GenBank/DDBJ databases">
        <title>Multicomponent nature underlies the extraordinary mechanical properties of spider dragline silk.</title>
        <authorList>
            <person name="Kono N."/>
            <person name="Nakamura H."/>
            <person name="Mori M."/>
            <person name="Yoshida Y."/>
            <person name="Ohtoshi R."/>
            <person name="Malay A.D."/>
            <person name="Moran D.A.P."/>
            <person name="Tomita M."/>
            <person name="Numata K."/>
            <person name="Arakawa K."/>
        </authorList>
    </citation>
    <scope>NUCLEOTIDE SEQUENCE</scope>
</reference>
<dbReference type="AlphaFoldDB" id="A0A8X6VDH0"/>
<gene>
    <name evidence="2" type="ORF">TNCV_810171</name>
</gene>